<feature type="domain" description="Nucleotidyl transferase" evidence="10">
    <location>
        <begin position="8"/>
        <end position="260"/>
    </location>
</feature>
<gene>
    <name evidence="9 12" type="primary">glgC</name>
    <name evidence="12" type="ORF">HLPCO_002852</name>
</gene>
<organism evidence="12 13">
    <name type="scientific">Haloplasma contractile SSD-17B</name>
    <dbReference type="NCBI Taxonomy" id="1033810"/>
    <lineage>
        <taxon>Bacteria</taxon>
        <taxon>Bacillati</taxon>
        <taxon>Mycoplasmatota</taxon>
        <taxon>Mollicutes</taxon>
        <taxon>Haloplasmatales</taxon>
        <taxon>Haloplasmataceae</taxon>
        <taxon>Haloplasma</taxon>
    </lineage>
</organism>
<dbReference type="InterPro" id="IPR011831">
    <property type="entry name" value="ADP-Glc_PPase"/>
</dbReference>
<dbReference type="NCBIfam" id="TIGR02091">
    <property type="entry name" value="glgC"/>
    <property type="match status" value="1"/>
</dbReference>
<dbReference type="UniPathway" id="UPA00164"/>
<dbReference type="InterPro" id="IPR005836">
    <property type="entry name" value="ADP_Glu_pyroP_CS"/>
</dbReference>
<dbReference type="AlphaFoldDB" id="U2E7D4"/>
<evidence type="ECO:0000256" key="7">
    <source>
        <dbReference type="ARBA" id="ARBA00023056"/>
    </source>
</evidence>
<comment type="function">
    <text evidence="9">Involved in the biosynthesis of ADP-glucose, a building block required for the elongation reactions to produce glycogen. Catalyzes the reaction between ATP and alpha-D-glucose 1-phosphate (G1P) to produce pyrophosphate and ADP-Glc.</text>
</comment>
<evidence type="ECO:0000313" key="13">
    <source>
        <dbReference type="Proteomes" id="UP000005707"/>
    </source>
</evidence>
<keyword evidence="2 9" id="KW-0321">Glycogen metabolism</keyword>
<dbReference type="STRING" id="1033810.HLPCO_002852"/>
<dbReference type="PANTHER" id="PTHR43523">
    <property type="entry name" value="GLUCOSE-1-PHOSPHATE ADENYLYLTRANSFERASE-RELATED"/>
    <property type="match status" value="1"/>
</dbReference>
<dbReference type="SUPFAM" id="SSF51161">
    <property type="entry name" value="Trimeric LpxA-like enzymes"/>
    <property type="match status" value="1"/>
</dbReference>
<dbReference type="GO" id="GO:0008878">
    <property type="term" value="F:glucose-1-phosphate adenylyltransferase activity"/>
    <property type="evidence" value="ECO:0007669"/>
    <property type="project" value="UniProtKB-UniRule"/>
</dbReference>
<evidence type="ECO:0000256" key="8">
    <source>
        <dbReference type="ARBA" id="ARBA00023277"/>
    </source>
</evidence>
<evidence type="ECO:0000256" key="6">
    <source>
        <dbReference type="ARBA" id="ARBA00022840"/>
    </source>
</evidence>
<dbReference type="Gene3D" id="3.90.550.10">
    <property type="entry name" value="Spore Coat Polysaccharide Biosynthesis Protein SpsA, Chain A"/>
    <property type="match status" value="1"/>
</dbReference>
<keyword evidence="8 9" id="KW-0119">Carbohydrate metabolism</keyword>
<dbReference type="HAMAP" id="MF_00624">
    <property type="entry name" value="GlgC"/>
    <property type="match status" value="1"/>
</dbReference>
<dbReference type="EMBL" id="AFNU02000016">
    <property type="protein sequence ID" value="ERJ11113.1"/>
    <property type="molecule type" value="Genomic_DNA"/>
</dbReference>
<dbReference type="eggNOG" id="COG0448">
    <property type="taxonomic scope" value="Bacteria"/>
</dbReference>
<dbReference type="GO" id="GO:0005978">
    <property type="term" value="P:glycogen biosynthetic process"/>
    <property type="evidence" value="ECO:0007669"/>
    <property type="project" value="UniProtKB-UniRule"/>
</dbReference>
<dbReference type="EC" id="2.7.7.27" evidence="9"/>
<protein>
    <recommendedName>
        <fullName evidence="9">Glucose-1-phosphate adenylyltransferase</fullName>
        <ecNumber evidence="9">2.7.7.27</ecNumber>
    </recommendedName>
    <alternativeName>
        <fullName evidence="9">ADP-glucose pyrophosphorylase</fullName>
        <shortName evidence="9">ADPGlc PPase</shortName>
    </alternativeName>
    <alternativeName>
        <fullName evidence="9">ADP-glucose synthase</fullName>
    </alternativeName>
</protein>
<evidence type="ECO:0000259" key="11">
    <source>
        <dbReference type="Pfam" id="PF24894"/>
    </source>
</evidence>
<name>U2E7D4_9MOLU</name>
<feature type="binding site" evidence="9">
    <location>
        <position position="192"/>
    </location>
    <ligand>
        <name>alpha-D-glucose 1-phosphate</name>
        <dbReference type="ChEBI" id="CHEBI:58601"/>
    </ligand>
</feature>
<dbReference type="InterPro" id="IPR029044">
    <property type="entry name" value="Nucleotide-diphossugar_trans"/>
</dbReference>
<dbReference type="RefSeq" id="WP_008824669.1">
    <property type="nucleotide sequence ID" value="NZ_AFNU02000016.1"/>
</dbReference>
<reference evidence="12 13" key="2">
    <citation type="journal article" date="2013" name="PLoS ONE">
        <title>INDIGO - INtegrated Data Warehouse of MIcrobial GenOmes with Examples from the Red Sea Extremophiles.</title>
        <authorList>
            <person name="Alam I."/>
            <person name="Antunes A."/>
            <person name="Kamau A.A."/>
            <person name="Ba Alawi W."/>
            <person name="Kalkatawi M."/>
            <person name="Stingl U."/>
            <person name="Bajic V.B."/>
        </authorList>
    </citation>
    <scope>NUCLEOTIDE SEQUENCE [LARGE SCALE GENOMIC DNA]</scope>
    <source>
        <strain evidence="12 13">SSD-17B</strain>
    </source>
</reference>
<evidence type="ECO:0000259" key="10">
    <source>
        <dbReference type="Pfam" id="PF00483"/>
    </source>
</evidence>
<keyword evidence="6 9" id="KW-0067">ATP-binding</keyword>
<dbReference type="InterPro" id="IPR005835">
    <property type="entry name" value="NTP_transferase_dom"/>
</dbReference>
<feature type="binding site" evidence="9">
    <location>
        <position position="166"/>
    </location>
    <ligand>
        <name>alpha-D-glucose 1-phosphate</name>
        <dbReference type="ChEBI" id="CHEBI:58601"/>
    </ligand>
</feature>
<evidence type="ECO:0000256" key="3">
    <source>
        <dbReference type="ARBA" id="ARBA00022679"/>
    </source>
</evidence>
<dbReference type="PROSITE" id="PS00810">
    <property type="entry name" value="ADP_GLC_PYROPHOSPH_3"/>
    <property type="match status" value="1"/>
</dbReference>
<dbReference type="OrthoDB" id="9801810at2"/>
<comment type="subunit">
    <text evidence="9">Homotetramer.</text>
</comment>
<evidence type="ECO:0000256" key="4">
    <source>
        <dbReference type="ARBA" id="ARBA00022695"/>
    </source>
</evidence>
<evidence type="ECO:0000256" key="2">
    <source>
        <dbReference type="ARBA" id="ARBA00022600"/>
    </source>
</evidence>
<dbReference type="SUPFAM" id="SSF53448">
    <property type="entry name" value="Nucleotide-diphospho-sugar transferases"/>
    <property type="match status" value="1"/>
</dbReference>
<keyword evidence="5 9" id="KW-0547">Nucleotide-binding</keyword>
<evidence type="ECO:0000313" key="12">
    <source>
        <dbReference type="EMBL" id="ERJ11113.1"/>
    </source>
</evidence>
<dbReference type="Pfam" id="PF00483">
    <property type="entry name" value="NTP_transferase"/>
    <property type="match status" value="1"/>
</dbReference>
<evidence type="ECO:0000256" key="1">
    <source>
        <dbReference type="ARBA" id="ARBA00010443"/>
    </source>
</evidence>
<dbReference type="CDD" id="cd02508">
    <property type="entry name" value="ADP_Glucose_PP"/>
    <property type="match status" value="1"/>
</dbReference>
<proteinExistence type="inferred from homology"/>
<reference evidence="12 13" key="1">
    <citation type="journal article" date="2011" name="J. Bacteriol.">
        <title>Genome sequence of Haloplasma contractile, an unusual contractile bacterium from a deep-sea anoxic brine lake.</title>
        <authorList>
            <person name="Antunes A."/>
            <person name="Alam I."/>
            <person name="El Dorry H."/>
            <person name="Siam R."/>
            <person name="Robertson A."/>
            <person name="Bajic V.B."/>
            <person name="Stingl U."/>
        </authorList>
    </citation>
    <scope>NUCLEOTIDE SEQUENCE [LARGE SCALE GENOMIC DNA]</scope>
    <source>
        <strain evidence="12 13">SSD-17B</strain>
    </source>
</reference>
<keyword evidence="4 9" id="KW-0548">Nucleotidyltransferase</keyword>
<feature type="binding site" evidence="9">
    <location>
        <begin position="181"/>
        <end position="182"/>
    </location>
    <ligand>
        <name>alpha-D-glucose 1-phosphate</name>
        <dbReference type="ChEBI" id="CHEBI:58601"/>
    </ligand>
</feature>
<dbReference type="CDD" id="cd04651">
    <property type="entry name" value="LbH_G1P_AT_C"/>
    <property type="match status" value="1"/>
</dbReference>
<dbReference type="Gene3D" id="2.160.10.10">
    <property type="entry name" value="Hexapeptide repeat proteins"/>
    <property type="match status" value="1"/>
</dbReference>
<evidence type="ECO:0000256" key="9">
    <source>
        <dbReference type="HAMAP-Rule" id="MF_00624"/>
    </source>
</evidence>
<keyword evidence="7 9" id="KW-0320">Glycogen biosynthesis</keyword>
<dbReference type="InParanoid" id="U2E7D4"/>
<sequence>MVSKEMIAILLAGGKGTRLKELTHNNAKPAIFFGAKYRMIDFSLSNCVNSGIDTIGVLTQYEPVELNSYVGIGADWDLDIGNGGVTVLPPFTSKHEHALWQNGTAAAVYQHRNYIDYYNPNHVLILSGDHVYKMDYQKMLDEHVANDADVTIASVEVSKEEANRFGILELDNQNRVLEFEEKPQKPKSNYASMGIYIFNWRRLKETLKQLICEQDELDFGKDVLPYYLNHQMNVYGYRFKGYWRDVGTIDSLWKTNMDLIDSNEQLNLKDKDWRIYSVNPNMPAHHIFPSGQIRNSLVSDGTIVLGKVNHSVISSHGLIDKGSEVIDSVVMPNVSIGKNCIISRAIVQDGVRIPDNATFIGGDKVLLITEEIITSLSEEI</sequence>
<dbReference type="InterPro" id="IPR023049">
    <property type="entry name" value="GlgC_bac"/>
</dbReference>
<dbReference type="Proteomes" id="UP000005707">
    <property type="component" value="Unassembled WGS sequence"/>
</dbReference>
<feature type="site" description="Could play a key role in the communication between the regulatory and the substrate sites" evidence="9">
    <location>
        <position position="100"/>
    </location>
</feature>
<dbReference type="InterPro" id="IPR056818">
    <property type="entry name" value="GlmU/GlgC-like_hexapep"/>
</dbReference>
<feature type="site" description="Could play a key role in the communication between the regulatory and the substrate sites" evidence="9">
    <location>
        <position position="60"/>
    </location>
</feature>
<dbReference type="FunCoup" id="U2E7D4">
    <property type="interactions" value="145"/>
</dbReference>
<dbReference type="Pfam" id="PF24894">
    <property type="entry name" value="Hexapep_GlmU"/>
    <property type="match status" value="1"/>
</dbReference>
<keyword evidence="3 9" id="KW-0808">Transferase</keyword>
<comment type="caution">
    <text evidence="12">The sequence shown here is derived from an EMBL/GenBank/DDBJ whole genome shotgun (WGS) entry which is preliminary data.</text>
</comment>
<feature type="domain" description="Glucose-1-phosphate adenylyltransferase/Bifunctional protein GlmU-like C-terminal hexapeptide" evidence="11">
    <location>
        <begin position="290"/>
        <end position="364"/>
    </location>
</feature>
<comment type="catalytic activity">
    <reaction evidence="9">
        <text>alpha-D-glucose 1-phosphate + ATP + H(+) = ADP-alpha-D-glucose + diphosphate</text>
        <dbReference type="Rhea" id="RHEA:12120"/>
        <dbReference type="ChEBI" id="CHEBI:15378"/>
        <dbReference type="ChEBI" id="CHEBI:30616"/>
        <dbReference type="ChEBI" id="CHEBI:33019"/>
        <dbReference type="ChEBI" id="CHEBI:57498"/>
        <dbReference type="ChEBI" id="CHEBI:58601"/>
        <dbReference type="EC" id="2.7.7.27"/>
    </reaction>
</comment>
<comment type="caution">
    <text evidence="9">Lacks conserved residue(s) required for the propagation of feature annotation.</text>
</comment>
<dbReference type="PANTHER" id="PTHR43523:SF2">
    <property type="entry name" value="GLUCOSE-1-PHOSPHATE ADENYLYLTRANSFERASE"/>
    <property type="match status" value="1"/>
</dbReference>
<keyword evidence="13" id="KW-1185">Reference proteome</keyword>
<evidence type="ECO:0000256" key="5">
    <source>
        <dbReference type="ARBA" id="ARBA00022741"/>
    </source>
</evidence>
<dbReference type="InterPro" id="IPR011004">
    <property type="entry name" value="Trimer_LpxA-like_sf"/>
</dbReference>
<dbReference type="NCBIfam" id="NF003670">
    <property type="entry name" value="PRK05293.1"/>
    <property type="match status" value="1"/>
</dbReference>
<comment type="pathway">
    <text evidence="9">Glycan biosynthesis; glycogen biosynthesis.</text>
</comment>
<dbReference type="GO" id="GO:0005524">
    <property type="term" value="F:ATP binding"/>
    <property type="evidence" value="ECO:0007669"/>
    <property type="project" value="UniProtKB-KW"/>
</dbReference>
<comment type="similarity">
    <text evidence="1 9">Belongs to the bacterial/plant glucose-1-phosphate adenylyltransferase family.</text>
</comment>
<accession>U2E7D4</accession>